<dbReference type="AlphaFoldDB" id="A0A644SWM2"/>
<name>A0A644SWM2_9ZZZZ</name>
<sequence length="112" mass="12393">MSSISSDASSRGQSAKAPTHVIPIEILGVSFTIKTDEEPDYIRGLVEELKNRLSTVSNQMRIVDPLKLSLVTALLSLDELHRDKDRKGALSREYEASSLLDDLDRRLGELGL</sequence>
<organism evidence="1">
    <name type="scientific">bioreactor metagenome</name>
    <dbReference type="NCBI Taxonomy" id="1076179"/>
    <lineage>
        <taxon>unclassified sequences</taxon>
        <taxon>metagenomes</taxon>
        <taxon>ecological metagenomes</taxon>
    </lineage>
</organism>
<evidence type="ECO:0000313" key="1">
    <source>
        <dbReference type="EMBL" id="MPL59024.1"/>
    </source>
</evidence>
<gene>
    <name evidence="1" type="ORF">SDC9_04572</name>
</gene>
<dbReference type="InterPro" id="IPR007838">
    <property type="entry name" value="Cell_div_ZapA-like"/>
</dbReference>
<dbReference type="SUPFAM" id="SSF102829">
    <property type="entry name" value="Cell division protein ZapA-like"/>
    <property type="match status" value="1"/>
</dbReference>
<accession>A0A644SWM2</accession>
<comment type="caution">
    <text evidence="1">The sequence shown here is derived from an EMBL/GenBank/DDBJ whole genome shotgun (WGS) entry which is preliminary data.</text>
</comment>
<reference evidence="1" key="1">
    <citation type="submission" date="2019-08" db="EMBL/GenBank/DDBJ databases">
        <authorList>
            <person name="Kucharzyk K."/>
            <person name="Murdoch R.W."/>
            <person name="Higgins S."/>
            <person name="Loffler F."/>
        </authorList>
    </citation>
    <scope>NUCLEOTIDE SEQUENCE</scope>
</reference>
<protein>
    <recommendedName>
        <fullName evidence="2">Cell division protein ZapA</fullName>
    </recommendedName>
</protein>
<dbReference type="InterPro" id="IPR036192">
    <property type="entry name" value="Cell_div_ZapA-like_sf"/>
</dbReference>
<proteinExistence type="predicted"/>
<dbReference type="Pfam" id="PF05164">
    <property type="entry name" value="ZapA"/>
    <property type="match status" value="1"/>
</dbReference>
<evidence type="ECO:0008006" key="2">
    <source>
        <dbReference type="Google" id="ProtNLM"/>
    </source>
</evidence>
<dbReference type="EMBL" id="VSSQ01000008">
    <property type="protein sequence ID" value="MPL59024.1"/>
    <property type="molecule type" value="Genomic_DNA"/>
</dbReference>